<keyword evidence="2" id="KW-0472">Membrane</keyword>
<evidence type="ECO:0000256" key="2">
    <source>
        <dbReference type="SAM" id="Phobius"/>
    </source>
</evidence>
<feature type="region of interest" description="Disordered" evidence="1">
    <location>
        <begin position="297"/>
        <end position="339"/>
    </location>
</feature>
<dbReference type="Gene3D" id="1.10.260.40">
    <property type="entry name" value="lambda repressor-like DNA-binding domains"/>
    <property type="match status" value="1"/>
</dbReference>
<dbReference type="PANTHER" id="PTHR34475:SF1">
    <property type="entry name" value="CYTOSKELETON PROTEIN RODZ"/>
    <property type="match status" value="1"/>
</dbReference>
<reference evidence="4 5" key="1">
    <citation type="submission" date="2021-03" db="EMBL/GenBank/DDBJ databases">
        <title>Genomic Encyclopedia of Type Strains, Phase IV (KMG-IV): sequencing the most valuable type-strain genomes for metagenomic binning, comparative biology and taxonomic classification.</title>
        <authorList>
            <person name="Goeker M."/>
        </authorList>
    </citation>
    <scope>NUCLEOTIDE SEQUENCE [LARGE SCALE GENOMIC DNA]</scope>
    <source>
        <strain evidence="4 5">DSM 23491</strain>
    </source>
</reference>
<comment type="caution">
    <text evidence="4">The sequence shown here is derived from an EMBL/GenBank/DDBJ whole genome shotgun (WGS) entry which is preliminary data.</text>
</comment>
<dbReference type="InterPro" id="IPR010982">
    <property type="entry name" value="Lambda_DNA-bd_dom_sf"/>
</dbReference>
<protein>
    <submittedName>
        <fullName evidence="4">Cytoskeletal protein RodZ</fullName>
    </submittedName>
</protein>
<dbReference type="CDD" id="cd00093">
    <property type="entry name" value="HTH_XRE"/>
    <property type="match status" value="1"/>
</dbReference>
<dbReference type="RefSeq" id="WP_209846500.1">
    <property type="nucleotide sequence ID" value="NZ_CBCRVE010000002.1"/>
</dbReference>
<organism evidence="4 5">
    <name type="scientific">Paenibacillus sediminis</name>
    <dbReference type="NCBI Taxonomy" id="664909"/>
    <lineage>
        <taxon>Bacteria</taxon>
        <taxon>Bacillati</taxon>
        <taxon>Bacillota</taxon>
        <taxon>Bacilli</taxon>
        <taxon>Bacillales</taxon>
        <taxon>Paenibacillaceae</taxon>
        <taxon>Paenibacillus</taxon>
    </lineage>
</organism>
<dbReference type="EMBL" id="JAGGKP010000001">
    <property type="protein sequence ID" value="MBP1936355.1"/>
    <property type="molecule type" value="Genomic_DNA"/>
</dbReference>
<dbReference type="InterPro" id="IPR050400">
    <property type="entry name" value="Bact_Cytoskel_RodZ"/>
</dbReference>
<name>A0ABS4H2L1_9BACL</name>
<dbReference type="SUPFAM" id="SSF47413">
    <property type="entry name" value="lambda repressor-like DNA-binding domains"/>
    <property type="match status" value="1"/>
</dbReference>
<keyword evidence="5" id="KW-1185">Reference proteome</keyword>
<feature type="compositionally biased region" description="Low complexity" evidence="1">
    <location>
        <begin position="324"/>
        <end position="339"/>
    </location>
</feature>
<evidence type="ECO:0000259" key="3">
    <source>
        <dbReference type="PROSITE" id="PS50943"/>
    </source>
</evidence>
<proteinExistence type="predicted"/>
<dbReference type="PROSITE" id="PS50943">
    <property type="entry name" value="HTH_CROC1"/>
    <property type="match status" value="1"/>
</dbReference>
<dbReference type="Pfam" id="PF13413">
    <property type="entry name" value="HTH_25"/>
    <property type="match status" value="1"/>
</dbReference>
<evidence type="ECO:0000313" key="5">
    <source>
        <dbReference type="Proteomes" id="UP001519273"/>
    </source>
</evidence>
<dbReference type="Proteomes" id="UP001519273">
    <property type="component" value="Unassembled WGS sequence"/>
</dbReference>
<feature type="transmembrane region" description="Helical" evidence="2">
    <location>
        <begin position="104"/>
        <end position="125"/>
    </location>
</feature>
<gene>
    <name evidence="4" type="ORF">J2Z20_001216</name>
</gene>
<dbReference type="SMART" id="SM00530">
    <property type="entry name" value="HTH_XRE"/>
    <property type="match status" value="1"/>
</dbReference>
<dbReference type="InterPro" id="IPR025194">
    <property type="entry name" value="RodZ-like_C"/>
</dbReference>
<dbReference type="InterPro" id="IPR001387">
    <property type="entry name" value="Cro/C1-type_HTH"/>
</dbReference>
<dbReference type="Pfam" id="PF13464">
    <property type="entry name" value="RodZ_C"/>
    <property type="match status" value="1"/>
</dbReference>
<keyword evidence="2" id="KW-0812">Transmembrane</keyword>
<evidence type="ECO:0000256" key="1">
    <source>
        <dbReference type="SAM" id="MobiDB-lite"/>
    </source>
</evidence>
<keyword evidence="2" id="KW-1133">Transmembrane helix</keyword>
<feature type="domain" description="HTH cro/C1-type" evidence="3">
    <location>
        <begin position="8"/>
        <end position="68"/>
    </location>
</feature>
<dbReference type="PANTHER" id="PTHR34475">
    <property type="match status" value="1"/>
</dbReference>
<feature type="compositionally biased region" description="Polar residues" evidence="1">
    <location>
        <begin position="141"/>
        <end position="182"/>
    </location>
</feature>
<feature type="region of interest" description="Disordered" evidence="1">
    <location>
        <begin position="141"/>
        <end position="210"/>
    </location>
</feature>
<feature type="compositionally biased region" description="Polar residues" evidence="1">
    <location>
        <begin position="304"/>
        <end position="323"/>
    </location>
</feature>
<sequence>MSDLGQQLKEARLQKGLTLDDVQEMTKIRKRYLEAIEAGDYKVLPGSFYVRAFIKTYAEAVGINPDELFAVHQMDIRTPEPEVTAEPIVQKRSNRQSSDRNSKWISTVLMWTFPILIIAVIYLYVSSLNDKKGVNKVDPTKVTTEQANPADLQSTTPANSGDNAGGTNSEVQGNNGASTTPETQPPAVTEPNTTKSAAPVVTEDRKEGSTTVFKVTPADAAPVKVEIKATGKSWVEVRKGSSKGEKLFYANMNNGDDQTYELDGQGLFIKSGNSPATEITVGGQVVTDGKLTSKIQLELGSADSAGSQAESTSGTNQTGEANNQTDSTQVDTTPTTANE</sequence>
<accession>A0ABS4H2L1</accession>
<evidence type="ECO:0000313" key="4">
    <source>
        <dbReference type="EMBL" id="MBP1936355.1"/>
    </source>
</evidence>